<keyword evidence="4" id="KW-1185">Reference proteome</keyword>
<feature type="signal peptide" evidence="1">
    <location>
        <begin position="1"/>
        <end position="23"/>
    </location>
</feature>
<reference evidence="3 4" key="1">
    <citation type="submission" date="2020-05" db="EMBL/GenBank/DDBJ databases">
        <title>Ramlibacter rhizophilus sp. nov., isolated from rhizosphere soil of national flower Mugunghwa from South Korea.</title>
        <authorList>
            <person name="Zheng-Fei Y."/>
            <person name="Huan T."/>
        </authorList>
    </citation>
    <scope>NUCLEOTIDE SEQUENCE [LARGE SCALE GENOMIC DNA]</scope>
    <source>
        <strain evidence="3 4">H242</strain>
    </source>
</reference>
<name>A0ABX6P820_9BURK</name>
<protein>
    <submittedName>
        <fullName evidence="3">DUF1080 domain-containing protein</fullName>
    </submittedName>
</protein>
<feature type="chain" id="PRO_5045933721" evidence="1">
    <location>
        <begin position="24"/>
        <end position="202"/>
    </location>
</feature>
<evidence type="ECO:0000313" key="4">
    <source>
        <dbReference type="Proteomes" id="UP000500826"/>
    </source>
</evidence>
<organism evidence="3 4">
    <name type="scientific">Ramlibacter terrae</name>
    <dbReference type="NCBI Taxonomy" id="2732511"/>
    <lineage>
        <taxon>Bacteria</taxon>
        <taxon>Pseudomonadati</taxon>
        <taxon>Pseudomonadota</taxon>
        <taxon>Betaproteobacteria</taxon>
        <taxon>Burkholderiales</taxon>
        <taxon>Comamonadaceae</taxon>
        <taxon>Ramlibacter</taxon>
    </lineage>
</organism>
<dbReference type="InterPro" id="IPR010496">
    <property type="entry name" value="AL/BT2_dom"/>
</dbReference>
<evidence type="ECO:0000259" key="2">
    <source>
        <dbReference type="Pfam" id="PF06439"/>
    </source>
</evidence>
<proteinExistence type="predicted"/>
<gene>
    <name evidence="3" type="ORF">HK414_27895</name>
</gene>
<dbReference type="Pfam" id="PF06439">
    <property type="entry name" value="3keto-disac_hyd"/>
    <property type="match status" value="1"/>
</dbReference>
<reference evidence="3 4" key="2">
    <citation type="submission" date="2020-05" db="EMBL/GenBank/DDBJ databases">
        <authorList>
            <person name="Khan S.A."/>
            <person name="Jeon C.O."/>
            <person name="Chun B.H."/>
        </authorList>
    </citation>
    <scope>NUCLEOTIDE SEQUENCE [LARGE SCALE GENOMIC DNA]</scope>
    <source>
        <strain evidence="3 4">H242</strain>
    </source>
</reference>
<dbReference type="Proteomes" id="UP000500826">
    <property type="component" value="Chromosome"/>
</dbReference>
<evidence type="ECO:0000313" key="3">
    <source>
        <dbReference type="EMBL" id="QJW85667.1"/>
    </source>
</evidence>
<accession>A0ABX6P820</accession>
<dbReference type="EMBL" id="CP053418">
    <property type="protein sequence ID" value="QJW85667.1"/>
    <property type="molecule type" value="Genomic_DNA"/>
</dbReference>
<sequence length="202" mass="21649">MRQANIRATVLAAVAGAALSGCAMLPGGGGWQTLIDGGKGMDNFTTVGGANWRAEADGIVADRRPDTLGTHYLTTRNSYKDFELKAEFWVSEDANSGIYVRCTEVRPMTDRSCHEANIFDKRPDPSFATGAIVWLAKAPSPVPLTGGKWNTMEVTARGTKMTVVLNGVKTAETNEARDGAGVIGLQYAGGVVRYRKLQIKPL</sequence>
<evidence type="ECO:0000256" key="1">
    <source>
        <dbReference type="SAM" id="SignalP"/>
    </source>
</evidence>
<feature type="domain" description="3-keto-alpha-glucoside-1,2-lyase/3-keto-2-hydroxy-glucal hydratase" evidence="2">
    <location>
        <begin position="30"/>
        <end position="200"/>
    </location>
</feature>
<dbReference type="Gene3D" id="2.60.120.560">
    <property type="entry name" value="Exo-inulinase, domain 1"/>
    <property type="match status" value="1"/>
</dbReference>
<keyword evidence="1" id="KW-0732">Signal</keyword>
<dbReference type="PROSITE" id="PS51257">
    <property type="entry name" value="PROKAR_LIPOPROTEIN"/>
    <property type="match status" value="1"/>
</dbReference>